<accession>A0A6S7JJI9</accession>
<keyword evidence="2" id="KW-1185">Reference proteome</keyword>
<dbReference type="AlphaFoldDB" id="A0A6S7JJI9"/>
<gene>
    <name evidence="1" type="ORF">PACLA_8A032003</name>
</gene>
<evidence type="ECO:0000313" key="1">
    <source>
        <dbReference type="EMBL" id="CAB4030334.1"/>
    </source>
</evidence>
<proteinExistence type="predicted"/>
<feature type="non-terminal residue" evidence="1">
    <location>
        <position position="1"/>
    </location>
</feature>
<reference evidence="1" key="1">
    <citation type="submission" date="2020-04" db="EMBL/GenBank/DDBJ databases">
        <authorList>
            <person name="Alioto T."/>
            <person name="Alioto T."/>
            <person name="Gomez Garrido J."/>
        </authorList>
    </citation>
    <scope>NUCLEOTIDE SEQUENCE</scope>
    <source>
        <strain evidence="1">A484AB</strain>
    </source>
</reference>
<sequence length="153" mass="18215">EVKEFVSCLHRNGFGVEMLTDEDDMLREENRLLRRELVSFKFREHMVKSSDKVFIILSPSYLKLCEMNEDDARNQNVSEEEKLVYDEVVQIRCELHEQMYRSDRFIPILFRLNEAASIPFWIKELVFFSWPEDKATLLNRLNGLPECPPNNLV</sequence>
<dbReference type="EMBL" id="CACRXK020016788">
    <property type="protein sequence ID" value="CAB4030334.1"/>
    <property type="molecule type" value="Genomic_DNA"/>
</dbReference>
<evidence type="ECO:0000313" key="2">
    <source>
        <dbReference type="Proteomes" id="UP001152795"/>
    </source>
</evidence>
<protein>
    <submittedName>
        <fullName evidence="1">Uncharacterized protein</fullName>
    </submittedName>
</protein>
<dbReference type="Pfam" id="PF08357">
    <property type="entry name" value="SEFIR"/>
    <property type="match status" value="1"/>
</dbReference>
<dbReference type="OrthoDB" id="10451810at2759"/>
<organism evidence="1 2">
    <name type="scientific">Paramuricea clavata</name>
    <name type="common">Red gorgonian</name>
    <name type="synonym">Violescent sea-whip</name>
    <dbReference type="NCBI Taxonomy" id="317549"/>
    <lineage>
        <taxon>Eukaryota</taxon>
        <taxon>Metazoa</taxon>
        <taxon>Cnidaria</taxon>
        <taxon>Anthozoa</taxon>
        <taxon>Octocorallia</taxon>
        <taxon>Malacalcyonacea</taxon>
        <taxon>Plexauridae</taxon>
        <taxon>Paramuricea</taxon>
    </lineage>
</organism>
<name>A0A6S7JJI9_PARCT</name>
<dbReference type="InterPro" id="IPR013568">
    <property type="entry name" value="SEFIR_dom"/>
</dbReference>
<dbReference type="Proteomes" id="UP001152795">
    <property type="component" value="Unassembled WGS sequence"/>
</dbReference>
<dbReference type="PROSITE" id="PS51534">
    <property type="entry name" value="SEFIR"/>
    <property type="match status" value="1"/>
</dbReference>
<comment type="caution">
    <text evidence="1">The sequence shown here is derived from an EMBL/GenBank/DDBJ whole genome shotgun (WGS) entry which is preliminary data.</text>
</comment>